<dbReference type="SUPFAM" id="SSF48452">
    <property type="entry name" value="TPR-like"/>
    <property type="match status" value="1"/>
</dbReference>
<dbReference type="Proteomes" id="UP000433181">
    <property type="component" value="Unassembled WGS sequence"/>
</dbReference>
<dbReference type="PANTHER" id="PTHR43630:SF2">
    <property type="entry name" value="GLYCOSYLTRANSFERASE"/>
    <property type="match status" value="1"/>
</dbReference>
<dbReference type="SUPFAM" id="SSF53448">
    <property type="entry name" value="Nucleotide-diphospho-sugar transferases"/>
    <property type="match status" value="2"/>
</dbReference>
<evidence type="ECO:0000313" key="3">
    <source>
        <dbReference type="Proteomes" id="UP000433181"/>
    </source>
</evidence>
<dbReference type="Pfam" id="PF00535">
    <property type="entry name" value="Glycos_transf_2"/>
    <property type="match status" value="2"/>
</dbReference>
<dbReference type="GO" id="GO:0016757">
    <property type="term" value="F:glycosyltransferase activity"/>
    <property type="evidence" value="ECO:0007669"/>
    <property type="project" value="UniProtKB-KW"/>
</dbReference>
<dbReference type="EMBL" id="VUNR01000003">
    <property type="protein sequence ID" value="MSU07839.1"/>
    <property type="molecule type" value="Genomic_DNA"/>
</dbReference>
<accession>A0A6I2UDL7</accession>
<gene>
    <name evidence="2" type="ORF">FYJ84_02400</name>
</gene>
<keyword evidence="2" id="KW-0808">Transferase</keyword>
<protein>
    <submittedName>
        <fullName evidence="2">Glycosyltransferase</fullName>
    </submittedName>
</protein>
<dbReference type="PANTHER" id="PTHR43630">
    <property type="entry name" value="POLY-BETA-1,6-N-ACETYL-D-GLUCOSAMINE SYNTHASE"/>
    <property type="match status" value="1"/>
</dbReference>
<dbReference type="RefSeq" id="WP_154405757.1">
    <property type="nucleotide sequence ID" value="NZ_VUNR01000003.1"/>
</dbReference>
<dbReference type="InterPro" id="IPR019734">
    <property type="entry name" value="TPR_rpt"/>
</dbReference>
<dbReference type="Gene3D" id="3.90.550.10">
    <property type="entry name" value="Spore Coat Polysaccharide Biosynthesis Protein SpsA, Chain A"/>
    <property type="match status" value="2"/>
</dbReference>
<dbReference type="Gene3D" id="1.25.40.10">
    <property type="entry name" value="Tetratricopeptide repeat domain"/>
    <property type="match status" value="1"/>
</dbReference>
<dbReference type="GeneID" id="96777757"/>
<name>A0A6I2UDL7_9FIRM</name>
<comment type="caution">
    <text evidence="2">The sequence shown here is derived from an EMBL/GenBank/DDBJ whole genome shotgun (WGS) entry which is preliminary data.</text>
</comment>
<dbReference type="Pfam" id="PF13181">
    <property type="entry name" value="TPR_8"/>
    <property type="match status" value="1"/>
</dbReference>
<sequence length="850" mass="96062">MRAGRVKPTGAGTGRDMKLSACVIVKNEAANLPKWLECMGQIADEMIVADTGSTDDTVAIAEAAGAKVCHFAWCNDFAAAKNYALEHATGDWILFLDADEYFSSESMKILRREMVQYHRDRTVGIVLCRLINIDKDNNNKIVDTMLQSRIFRNLPHIRFEGCIHEHLINTKGNLKMVCNNQLIIYHTGYAATTFQLKARRNLVLLKEKLASASTQKERDELAPYLMDAYHSLEDYEKAVRYARQAIAAHIRLIGMEGYLYEALFSASQRLGKSREELFAILDEAMGVYPDEAAFIIEKGDLYWQSGELSEAEQCMLRGLELRKRFERKLSQGQFLTDNSLRLLPYAYQVLGDIAYRRKDLAAASDYFFRGLQEYKYSEALLAGLLDCIGGNEPAEIVQLLNTMYSPREDAVFLVNALKGKADKRVLLYYAGGDGSISPVKKYLLADRFDAAAVEAAANIRRLAGALICGSIRDSLKYNRAGQAQPADEYAGLQAAKMQENKAMLQLILSPKHKELVNSGQPERDSFVGREVLRRLAAMDISAGAECYLDNRQYPLVSIMIPTYNRPDLFEQTLQSALAQTYPNVEILVTDNSTNEDTCLLMEKYVEDVRIRYFRNRDASSKADNFRPFEQMARGEYLQWCMDDDVLAPNKLAVMVPVLRDNPGIALVTSQRSVIDAEGNILSEEAVQLMDSGAAWQCYGGRDVGRVMLSGTNNFIGEPSAVLFRRRDLQHHYWAADCRGYKAVSDVAMWLELLEKGDMVVFRESLSYYRRHDSQEGQQPEVVLLSRMEWNRLLDEYADRQAFLDGAALRQGKLSLWQDYQKIREYPSVQQAGNFAAYRACMEAIGSQYGK</sequence>
<dbReference type="InterPro" id="IPR011990">
    <property type="entry name" value="TPR-like_helical_dom_sf"/>
</dbReference>
<organism evidence="2 3">
    <name type="scientific">Anaerovibrio slackiae</name>
    <dbReference type="NCBI Taxonomy" id="2652309"/>
    <lineage>
        <taxon>Bacteria</taxon>
        <taxon>Bacillati</taxon>
        <taxon>Bacillota</taxon>
        <taxon>Negativicutes</taxon>
        <taxon>Selenomonadales</taxon>
        <taxon>Selenomonadaceae</taxon>
        <taxon>Anaerovibrio</taxon>
    </lineage>
</organism>
<dbReference type="AlphaFoldDB" id="A0A6I2UDL7"/>
<dbReference type="InterPro" id="IPR029044">
    <property type="entry name" value="Nucleotide-diphossugar_trans"/>
</dbReference>
<reference evidence="2 3" key="1">
    <citation type="submission" date="2019-08" db="EMBL/GenBank/DDBJ databases">
        <title>In-depth cultivation of the pig gut microbiome towards novel bacterial diversity and tailored functional studies.</title>
        <authorList>
            <person name="Wylensek D."/>
            <person name="Hitch T.C.A."/>
            <person name="Clavel T."/>
        </authorList>
    </citation>
    <scope>NUCLEOTIDE SEQUENCE [LARGE SCALE GENOMIC DNA]</scope>
    <source>
        <strain evidence="2 3">WCA-693-APC-5D-A</strain>
    </source>
</reference>
<evidence type="ECO:0000259" key="1">
    <source>
        <dbReference type="Pfam" id="PF00535"/>
    </source>
</evidence>
<feature type="domain" description="Glycosyltransferase 2-like" evidence="1">
    <location>
        <begin position="557"/>
        <end position="679"/>
    </location>
</feature>
<dbReference type="InterPro" id="IPR001173">
    <property type="entry name" value="Glyco_trans_2-like"/>
</dbReference>
<feature type="domain" description="Glycosyltransferase 2-like" evidence="1">
    <location>
        <begin position="20"/>
        <end position="141"/>
    </location>
</feature>
<dbReference type="CDD" id="cd02511">
    <property type="entry name" value="Beta4Glucosyltransferase"/>
    <property type="match status" value="1"/>
</dbReference>
<evidence type="ECO:0000313" key="2">
    <source>
        <dbReference type="EMBL" id="MSU07839.1"/>
    </source>
</evidence>
<keyword evidence="3" id="KW-1185">Reference proteome</keyword>
<proteinExistence type="predicted"/>
<dbReference type="CDD" id="cd00761">
    <property type="entry name" value="Glyco_tranf_GTA_type"/>
    <property type="match status" value="1"/>
</dbReference>